<feature type="chain" id="PRO_5046010716" evidence="8">
    <location>
        <begin position="24"/>
        <end position="228"/>
    </location>
</feature>
<comment type="caution">
    <text evidence="11">The sequence shown here is derived from an EMBL/GenBank/DDBJ whole genome shotgun (WGS) entry which is preliminary data.</text>
</comment>
<evidence type="ECO:0000256" key="7">
    <source>
        <dbReference type="RuleBase" id="RU003918"/>
    </source>
</evidence>
<dbReference type="InterPro" id="IPR013783">
    <property type="entry name" value="Ig-like_fold"/>
</dbReference>
<evidence type="ECO:0000313" key="12">
    <source>
        <dbReference type="Proteomes" id="UP001515683"/>
    </source>
</evidence>
<dbReference type="Pfam" id="PF02753">
    <property type="entry name" value="PapD_C"/>
    <property type="match status" value="1"/>
</dbReference>
<name>A0ABX0R7Q1_9GAMM</name>
<evidence type="ECO:0000256" key="2">
    <source>
        <dbReference type="ARBA" id="ARBA00007399"/>
    </source>
</evidence>
<evidence type="ECO:0000256" key="6">
    <source>
        <dbReference type="ARBA" id="ARBA00023319"/>
    </source>
</evidence>
<dbReference type="InterPro" id="IPR016148">
    <property type="entry name" value="Pili_assmbl_chaperone_C"/>
</dbReference>
<evidence type="ECO:0000313" key="11">
    <source>
        <dbReference type="EMBL" id="NIF20387.1"/>
    </source>
</evidence>
<dbReference type="PRINTS" id="PR00969">
    <property type="entry name" value="CHAPERONPILI"/>
</dbReference>
<dbReference type="InterPro" id="IPR036316">
    <property type="entry name" value="Pili_assmbl_chap_C_dom_sf"/>
</dbReference>
<protein>
    <submittedName>
        <fullName evidence="11">Molecular chaperone</fullName>
    </submittedName>
</protein>
<accession>A0ABX0R7Q1</accession>
<evidence type="ECO:0000259" key="9">
    <source>
        <dbReference type="Pfam" id="PF00345"/>
    </source>
</evidence>
<gene>
    <name evidence="11" type="ORF">F3J40_01975</name>
</gene>
<evidence type="ECO:0000256" key="4">
    <source>
        <dbReference type="ARBA" id="ARBA00022764"/>
    </source>
</evidence>
<proteinExistence type="inferred from homology"/>
<dbReference type="InterPro" id="IPR008962">
    <property type="entry name" value="PapD-like_sf"/>
</dbReference>
<evidence type="ECO:0000259" key="10">
    <source>
        <dbReference type="Pfam" id="PF02753"/>
    </source>
</evidence>
<evidence type="ECO:0000256" key="5">
    <source>
        <dbReference type="ARBA" id="ARBA00023186"/>
    </source>
</evidence>
<dbReference type="PANTHER" id="PTHR30251">
    <property type="entry name" value="PILUS ASSEMBLY CHAPERONE"/>
    <property type="match status" value="1"/>
</dbReference>
<dbReference type="InterPro" id="IPR050643">
    <property type="entry name" value="Periplasmic_pilus_chap"/>
</dbReference>
<reference evidence="11 12" key="1">
    <citation type="journal article" date="2019" name="bioRxiv">
        <title>Bacteria contribute to plant secondary compound degradation in a generalist herbivore system.</title>
        <authorList>
            <person name="Francoeur C.B."/>
            <person name="Khadempour L."/>
            <person name="Moreira-Soto R.D."/>
            <person name="Gotting K."/>
            <person name="Book A.J."/>
            <person name="Pinto-Tomas A.A."/>
            <person name="Keefover-Ring K."/>
            <person name="Currie C.R."/>
        </authorList>
    </citation>
    <scope>NUCLEOTIDE SEQUENCE [LARGE SCALE GENOMIC DNA]</scope>
    <source>
        <strain evidence="11">Acro-835</strain>
    </source>
</reference>
<comment type="subcellular location">
    <subcellularLocation>
        <location evidence="1 7">Periplasm</location>
    </subcellularLocation>
</comment>
<dbReference type="PROSITE" id="PS00635">
    <property type="entry name" value="PILI_CHAPERONE"/>
    <property type="match status" value="1"/>
</dbReference>
<sequence length="228" mass="25213">MFPWSKIFCLSTLLLSMTQSAWAGVVVGGTRVIYDSAKREASISVSNPEKINPFLIQSWVENEQESDTRKTPFIITPPLFRLDPGQENVLRIVHTGSPLPSDKESLYWLNIKSIPSTTKTDQNQLQISVKTQIKLIYRPSALNSKAAEAYKQLTFTRQGNQLQVTNPTPYYIAFFSVKVGDMEVKDAGTVEPMSSLSWALPAGAGSSVSWSAINDYGGITSIARQVSF</sequence>
<dbReference type="SUPFAM" id="SSF49584">
    <property type="entry name" value="Periplasmic chaperone C-domain"/>
    <property type="match status" value="1"/>
</dbReference>
<dbReference type="EMBL" id="VWXF01000001">
    <property type="protein sequence ID" value="NIF20387.1"/>
    <property type="molecule type" value="Genomic_DNA"/>
</dbReference>
<keyword evidence="6" id="KW-0393">Immunoglobulin domain</keyword>
<dbReference type="Pfam" id="PF00345">
    <property type="entry name" value="PapD_N"/>
    <property type="match status" value="1"/>
</dbReference>
<feature type="domain" description="Pili assembly chaperone N-terminal" evidence="9">
    <location>
        <begin position="24"/>
        <end position="142"/>
    </location>
</feature>
<feature type="signal peptide" evidence="8">
    <location>
        <begin position="1"/>
        <end position="23"/>
    </location>
</feature>
<dbReference type="InterPro" id="IPR016147">
    <property type="entry name" value="Pili_assmbl_chaperone_N"/>
</dbReference>
<keyword evidence="4" id="KW-0574">Periplasm</keyword>
<organism evidence="11 12">
    <name type="scientific">Candidatus Pantoea multigeneris</name>
    <dbReference type="NCBI Taxonomy" id="2608357"/>
    <lineage>
        <taxon>Bacteria</taxon>
        <taxon>Pseudomonadati</taxon>
        <taxon>Pseudomonadota</taxon>
        <taxon>Gammaproteobacteria</taxon>
        <taxon>Enterobacterales</taxon>
        <taxon>Erwiniaceae</taxon>
        <taxon>Pantoea</taxon>
    </lineage>
</organism>
<dbReference type="RefSeq" id="WP_167012380.1">
    <property type="nucleotide sequence ID" value="NZ_VWXF01000001.1"/>
</dbReference>
<evidence type="ECO:0000256" key="8">
    <source>
        <dbReference type="SAM" id="SignalP"/>
    </source>
</evidence>
<dbReference type="PANTHER" id="PTHR30251:SF9">
    <property type="entry name" value="CHAPERONE PROTEIN CAF1M"/>
    <property type="match status" value="1"/>
</dbReference>
<keyword evidence="12" id="KW-1185">Reference proteome</keyword>
<feature type="domain" description="Pili assembly chaperone C-terminal" evidence="10">
    <location>
        <begin position="164"/>
        <end position="220"/>
    </location>
</feature>
<dbReference type="InterPro" id="IPR001829">
    <property type="entry name" value="Pili_assmbl_chaperone_bac"/>
</dbReference>
<dbReference type="Proteomes" id="UP001515683">
    <property type="component" value="Unassembled WGS sequence"/>
</dbReference>
<dbReference type="SUPFAM" id="SSF49354">
    <property type="entry name" value="PapD-like"/>
    <property type="match status" value="1"/>
</dbReference>
<keyword evidence="3 8" id="KW-0732">Signal</keyword>
<dbReference type="Gene3D" id="2.60.40.10">
    <property type="entry name" value="Immunoglobulins"/>
    <property type="match status" value="2"/>
</dbReference>
<evidence type="ECO:0000256" key="1">
    <source>
        <dbReference type="ARBA" id="ARBA00004418"/>
    </source>
</evidence>
<keyword evidence="5 7" id="KW-0143">Chaperone</keyword>
<comment type="similarity">
    <text evidence="2 7">Belongs to the periplasmic pilus chaperone family.</text>
</comment>
<dbReference type="InterPro" id="IPR018046">
    <property type="entry name" value="Pili_assmbl_chaperone_CS"/>
</dbReference>
<evidence type="ECO:0000256" key="3">
    <source>
        <dbReference type="ARBA" id="ARBA00022729"/>
    </source>
</evidence>